<organism evidence="2">
    <name type="scientific">uncultured Caudovirales phage</name>
    <dbReference type="NCBI Taxonomy" id="2100421"/>
    <lineage>
        <taxon>Viruses</taxon>
        <taxon>Duplodnaviria</taxon>
        <taxon>Heunggongvirae</taxon>
        <taxon>Uroviricota</taxon>
        <taxon>Caudoviricetes</taxon>
        <taxon>Peduoviridae</taxon>
        <taxon>Maltschvirus</taxon>
        <taxon>Maltschvirus maltsch</taxon>
    </lineage>
</organism>
<proteinExistence type="predicted"/>
<dbReference type="EMBL" id="LR797459">
    <property type="protein sequence ID" value="CAB4218458.1"/>
    <property type="molecule type" value="Genomic_DNA"/>
</dbReference>
<evidence type="ECO:0000313" key="2">
    <source>
        <dbReference type="EMBL" id="CAB4218458.1"/>
    </source>
</evidence>
<accession>A0A6J5SSG0</accession>
<protein>
    <submittedName>
        <fullName evidence="2">Uncharacterized protein</fullName>
    </submittedName>
</protein>
<name>A0A6J5SSG0_9CAUD</name>
<reference evidence="2" key="1">
    <citation type="submission" date="2020-05" db="EMBL/GenBank/DDBJ databases">
        <authorList>
            <person name="Chiriac C."/>
            <person name="Salcher M."/>
            <person name="Ghai R."/>
            <person name="Kavagutti S V."/>
        </authorList>
    </citation>
    <scope>NUCLEOTIDE SEQUENCE</scope>
</reference>
<gene>
    <name evidence="1" type="ORF">UFOVP1459_47</name>
    <name evidence="2" type="ORF">UFOVP1609_21</name>
</gene>
<dbReference type="EMBL" id="LR797412">
    <property type="protein sequence ID" value="CAB4214576.1"/>
    <property type="molecule type" value="Genomic_DNA"/>
</dbReference>
<sequence length="47" mass="5624">MATKKKGILTSAPQWWDHLKDWKRVFWSAERKAAKRQIKREINDGNV</sequence>
<evidence type="ECO:0000313" key="1">
    <source>
        <dbReference type="EMBL" id="CAB4214576.1"/>
    </source>
</evidence>